<gene>
    <name evidence="2" type="ORF">GCM10025760_06840</name>
</gene>
<reference evidence="3" key="1">
    <citation type="journal article" date="2019" name="Int. J. Syst. Evol. Microbiol.">
        <title>The Global Catalogue of Microorganisms (GCM) 10K type strain sequencing project: providing services to taxonomists for standard genome sequencing and annotation.</title>
        <authorList>
            <consortium name="The Broad Institute Genomics Platform"/>
            <consortium name="The Broad Institute Genome Sequencing Center for Infectious Disease"/>
            <person name="Wu L."/>
            <person name="Ma J."/>
        </authorList>
    </citation>
    <scope>NUCLEOTIDE SEQUENCE [LARGE SCALE GENOMIC DNA]</scope>
    <source>
        <strain evidence="3">JCM 18959</strain>
    </source>
</reference>
<dbReference type="RefSeq" id="WP_194412543.1">
    <property type="nucleotide sequence ID" value="NZ_BAABKZ010000001.1"/>
</dbReference>
<keyword evidence="3" id="KW-1185">Reference proteome</keyword>
<organism evidence="2 3">
    <name type="scientific">Microbacterium yannicii</name>
    <dbReference type="NCBI Taxonomy" id="671622"/>
    <lineage>
        <taxon>Bacteria</taxon>
        <taxon>Bacillati</taxon>
        <taxon>Actinomycetota</taxon>
        <taxon>Actinomycetes</taxon>
        <taxon>Micrococcales</taxon>
        <taxon>Microbacteriaceae</taxon>
        <taxon>Microbacterium</taxon>
    </lineage>
</organism>
<feature type="compositionally biased region" description="Basic residues" evidence="1">
    <location>
        <begin position="11"/>
        <end position="26"/>
    </location>
</feature>
<comment type="caution">
    <text evidence="2">The sequence shown here is derived from an EMBL/GenBank/DDBJ whole genome shotgun (WGS) entry which is preliminary data.</text>
</comment>
<evidence type="ECO:0000313" key="2">
    <source>
        <dbReference type="EMBL" id="GAA5086649.1"/>
    </source>
</evidence>
<protein>
    <recommendedName>
        <fullName evidence="4">Lipoprotein</fullName>
    </recommendedName>
</protein>
<evidence type="ECO:0008006" key="4">
    <source>
        <dbReference type="Google" id="ProtNLM"/>
    </source>
</evidence>
<evidence type="ECO:0000313" key="3">
    <source>
        <dbReference type="Proteomes" id="UP001501407"/>
    </source>
</evidence>
<accession>A0ABP9LW33</accession>
<sequence length="232" mass="24268">MIEQTPTPLRRTPRCGQRRTPRCGQRRTPRCGQRWAAVAAGLALVGALAGCTTSGATDDDLYDAARQTNLLFKSAVGTVQLHLYDGDWQVQEYGDAPVDCGSGYSFIMGRTTPEGWTLDADAMSTAHHLARWLTARGWTTTDAEASGDGIVVVEASSPAFAIASLVVEVRDGEAAADAIGVHAETACQDGDADALTAILFPGSPDAAHDALPVAEPAGAVPVFGFTADGRPR</sequence>
<proteinExistence type="predicted"/>
<evidence type="ECO:0000256" key="1">
    <source>
        <dbReference type="SAM" id="MobiDB-lite"/>
    </source>
</evidence>
<dbReference type="Proteomes" id="UP001501407">
    <property type="component" value="Unassembled WGS sequence"/>
</dbReference>
<name>A0ABP9LW33_9MICO</name>
<feature type="region of interest" description="Disordered" evidence="1">
    <location>
        <begin position="1"/>
        <end position="26"/>
    </location>
</feature>
<dbReference type="EMBL" id="BAABKZ010000001">
    <property type="protein sequence ID" value="GAA5086649.1"/>
    <property type="molecule type" value="Genomic_DNA"/>
</dbReference>